<evidence type="ECO:0000313" key="2">
    <source>
        <dbReference type="Proteomes" id="UP000027222"/>
    </source>
</evidence>
<keyword evidence="2" id="KW-1185">Reference proteome</keyword>
<dbReference type="HOGENOM" id="CLU_1635534_0_0_1"/>
<proteinExistence type="predicted"/>
<dbReference type="Proteomes" id="UP000027222">
    <property type="component" value="Unassembled WGS sequence"/>
</dbReference>
<protein>
    <submittedName>
        <fullName evidence="1">Uncharacterized protein</fullName>
    </submittedName>
</protein>
<dbReference type="AlphaFoldDB" id="A0A067S7F3"/>
<accession>A0A067S7F3</accession>
<name>A0A067S7F3_GALM3</name>
<sequence>MTWVSEGRCQEEVRFICGFERLIQTLDHRKGAQRGWVLGGKVFLRCAINRIWCVMKHIQEITLTVWVLTFVKTINEDNMRKQKMETRGEMTKAKAPAWSRRERENIFHGCSDVLPSFWYCKAMQAQVVITSTNNALTNACVVGRLSVIWVNAGALASTLESE</sequence>
<reference evidence="2" key="1">
    <citation type="journal article" date="2014" name="Proc. Natl. Acad. Sci. U.S.A.">
        <title>Extensive sampling of basidiomycete genomes demonstrates inadequacy of the white-rot/brown-rot paradigm for wood decay fungi.</title>
        <authorList>
            <person name="Riley R."/>
            <person name="Salamov A.A."/>
            <person name="Brown D.W."/>
            <person name="Nagy L.G."/>
            <person name="Floudas D."/>
            <person name="Held B.W."/>
            <person name="Levasseur A."/>
            <person name="Lombard V."/>
            <person name="Morin E."/>
            <person name="Otillar R."/>
            <person name="Lindquist E.A."/>
            <person name="Sun H."/>
            <person name="LaButti K.M."/>
            <person name="Schmutz J."/>
            <person name="Jabbour D."/>
            <person name="Luo H."/>
            <person name="Baker S.E."/>
            <person name="Pisabarro A.G."/>
            <person name="Walton J.D."/>
            <person name="Blanchette R.A."/>
            <person name="Henrissat B."/>
            <person name="Martin F."/>
            <person name="Cullen D."/>
            <person name="Hibbett D.S."/>
            <person name="Grigoriev I.V."/>
        </authorList>
    </citation>
    <scope>NUCLEOTIDE SEQUENCE [LARGE SCALE GENOMIC DNA]</scope>
    <source>
        <strain evidence="2">CBS 339.88</strain>
    </source>
</reference>
<gene>
    <name evidence="1" type="ORF">GALMADRAFT_217320</name>
</gene>
<organism evidence="1 2">
    <name type="scientific">Galerina marginata (strain CBS 339.88)</name>
    <dbReference type="NCBI Taxonomy" id="685588"/>
    <lineage>
        <taxon>Eukaryota</taxon>
        <taxon>Fungi</taxon>
        <taxon>Dikarya</taxon>
        <taxon>Basidiomycota</taxon>
        <taxon>Agaricomycotina</taxon>
        <taxon>Agaricomycetes</taxon>
        <taxon>Agaricomycetidae</taxon>
        <taxon>Agaricales</taxon>
        <taxon>Agaricineae</taxon>
        <taxon>Strophariaceae</taxon>
        <taxon>Galerina</taxon>
    </lineage>
</organism>
<evidence type="ECO:0000313" key="1">
    <source>
        <dbReference type="EMBL" id="KDR65827.1"/>
    </source>
</evidence>
<dbReference type="EMBL" id="KL142431">
    <property type="protein sequence ID" value="KDR65827.1"/>
    <property type="molecule type" value="Genomic_DNA"/>
</dbReference>